<dbReference type="Pfam" id="PF00126">
    <property type="entry name" value="HTH_1"/>
    <property type="match status" value="1"/>
</dbReference>
<dbReference type="EMBL" id="CXOI01000018">
    <property type="protein sequence ID" value="CTP84990.1"/>
    <property type="molecule type" value="Genomic_DNA"/>
</dbReference>
<sequence>MELRHLRYFLAVAEAGHFTRAAAQLGIQQPPLSQQIRALEQELGTPLFVRTPRGADLTEAGRAFRVEAKRVLADLERAGDAARRAARGESGVLRLGFTASAAFNPIVPMLVRNFRRGWPAVALALEETNTAGLLAALVQGRLDAAFIRYSVATPAELQLLKFPDEPMKIAVPAAHRLAKRRRAPLSALAGEPFILFPRSFGTSLYDEILEACRQSGFDLQIKQEAPQMSSIVNLVAAELGVSVVPASTTQVQLPGVRYLDIEGRVPMARLALAALPATAQALPVVRHLWQLAQGHAAGKRG</sequence>
<evidence type="ECO:0000256" key="4">
    <source>
        <dbReference type="ARBA" id="ARBA00023163"/>
    </source>
</evidence>
<dbReference type="AlphaFoldDB" id="A0A0K2ZNN4"/>
<dbReference type="PRINTS" id="PR00039">
    <property type="entry name" value="HTHLYSR"/>
</dbReference>
<gene>
    <name evidence="6" type="ORF">XTALMG727_1175</name>
</gene>
<dbReference type="PANTHER" id="PTHR30346:SF30">
    <property type="entry name" value="SMALL NEUTRAL PROTEASE REGULATORY PROTEIN"/>
    <property type="match status" value="1"/>
</dbReference>
<dbReference type="Gene3D" id="3.40.190.10">
    <property type="entry name" value="Periplasmic binding protein-like II"/>
    <property type="match status" value="2"/>
</dbReference>
<proteinExistence type="inferred from homology"/>
<dbReference type="PROSITE" id="PS50931">
    <property type="entry name" value="HTH_LYSR"/>
    <property type="match status" value="1"/>
</dbReference>
<protein>
    <submittedName>
        <fullName evidence="6">Transcriptional regulator, LysR family protein</fullName>
    </submittedName>
</protein>
<dbReference type="PANTHER" id="PTHR30346">
    <property type="entry name" value="TRANSCRIPTIONAL DUAL REGULATOR HCAR-RELATED"/>
    <property type="match status" value="1"/>
</dbReference>
<dbReference type="GO" id="GO:0003700">
    <property type="term" value="F:DNA-binding transcription factor activity"/>
    <property type="evidence" value="ECO:0007669"/>
    <property type="project" value="InterPro"/>
</dbReference>
<evidence type="ECO:0000256" key="3">
    <source>
        <dbReference type="ARBA" id="ARBA00023125"/>
    </source>
</evidence>
<dbReference type="InterPro" id="IPR000847">
    <property type="entry name" value="LysR_HTH_N"/>
</dbReference>
<keyword evidence="4" id="KW-0804">Transcription</keyword>
<accession>A0A0K2ZNN4</accession>
<dbReference type="GO" id="GO:0032993">
    <property type="term" value="C:protein-DNA complex"/>
    <property type="evidence" value="ECO:0007669"/>
    <property type="project" value="TreeGrafter"/>
</dbReference>
<dbReference type="Proteomes" id="UP000046187">
    <property type="component" value="Unassembled WGS sequence"/>
</dbReference>
<keyword evidence="7" id="KW-1185">Reference proteome</keyword>
<dbReference type="Gene3D" id="1.10.10.10">
    <property type="entry name" value="Winged helix-like DNA-binding domain superfamily/Winged helix DNA-binding domain"/>
    <property type="match status" value="1"/>
</dbReference>
<organism evidence="6 7">
    <name type="scientific">Xanthomonas graminis pv. arrhenatheri LMG 727</name>
    <dbReference type="NCBI Taxonomy" id="1195923"/>
    <lineage>
        <taxon>Bacteria</taxon>
        <taxon>Pseudomonadati</taxon>
        <taxon>Pseudomonadota</taxon>
        <taxon>Gammaproteobacteria</taxon>
        <taxon>Lysobacterales</taxon>
        <taxon>Lysobacteraceae</taxon>
        <taxon>Xanthomonas</taxon>
        <taxon>Xanthomonas translucens group</taxon>
        <taxon>Xanthomonas graminis</taxon>
    </lineage>
</organism>
<keyword evidence="2" id="KW-0805">Transcription regulation</keyword>
<reference evidence="7" key="1">
    <citation type="submission" date="2015-07" db="EMBL/GenBank/DDBJ databases">
        <authorList>
            <person name="Wibberg D."/>
        </authorList>
    </citation>
    <scope>NUCLEOTIDE SEQUENCE [LARGE SCALE GENOMIC DNA]</scope>
</reference>
<evidence type="ECO:0000313" key="7">
    <source>
        <dbReference type="Proteomes" id="UP000046187"/>
    </source>
</evidence>
<evidence type="ECO:0000256" key="2">
    <source>
        <dbReference type="ARBA" id="ARBA00023015"/>
    </source>
</evidence>
<dbReference type="RefSeq" id="WP_053834645.1">
    <property type="nucleotide sequence ID" value="NZ_CXOI01000018.1"/>
</dbReference>
<dbReference type="CDD" id="cd08451">
    <property type="entry name" value="PBP2_BudR"/>
    <property type="match status" value="1"/>
</dbReference>
<dbReference type="FunFam" id="1.10.10.10:FF:000001">
    <property type="entry name" value="LysR family transcriptional regulator"/>
    <property type="match status" value="1"/>
</dbReference>
<evidence type="ECO:0000313" key="6">
    <source>
        <dbReference type="EMBL" id="CTP84990.1"/>
    </source>
</evidence>
<feature type="domain" description="HTH lysR-type" evidence="5">
    <location>
        <begin position="1"/>
        <end position="58"/>
    </location>
</feature>
<evidence type="ECO:0000256" key="1">
    <source>
        <dbReference type="ARBA" id="ARBA00009437"/>
    </source>
</evidence>
<dbReference type="Pfam" id="PF03466">
    <property type="entry name" value="LysR_substrate"/>
    <property type="match status" value="1"/>
</dbReference>
<dbReference type="InterPro" id="IPR005119">
    <property type="entry name" value="LysR_subst-bd"/>
</dbReference>
<dbReference type="SUPFAM" id="SSF53850">
    <property type="entry name" value="Periplasmic binding protein-like II"/>
    <property type="match status" value="1"/>
</dbReference>
<keyword evidence="3" id="KW-0238">DNA-binding</keyword>
<evidence type="ECO:0000259" key="5">
    <source>
        <dbReference type="PROSITE" id="PS50931"/>
    </source>
</evidence>
<dbReference type="InterPro" id="IPR036388">
    <property type="entry name" value="WH-like_DNA-bd_sf"/>
</dbReference>
<dbReference type="SUPFAM" id="SSF46785">
    <property type="entry name" value="Winged helix' DNA-binding domain"/>
    <property type="match status" value="1"/>
</dbReference>
<dbReference type="GO" id="GO:0003677">
    <property type="term" value="F:DNA binding"/>
    <property type="evidence" value="ECO:0007669"/>
    <property type="project" value="UniProtKB-KW"/>
</dbReference>
<dbReference type="InterPro" id="IPR037410">
    <property type="entry name" value="BudR_PBP2"/>
</dbReference>
<comment type="similarity">
    <text evidence="1">Belongs to the LysR transcriptional regulatory family.</text>
</comment>
<dbReference type="InterPro" id="IPR036390">
    <property type="entry name" value="WH_DNA-bd_sf"/>
</dbReference>
<name>A0A0K2ZNN4_9XANT</name>